<dbReference type="Proteomes" id="UP000749559">
    <property type="component" value="Unassembled WGS sequence"/>
</dbReference>
<protein>
    <submittedName>
        <fullName evidence="1">Uncharacterized protein</fullName>
    </submittedName>
</protein>
<proteinExistence type="predicted"/>
<sequence length="191" mass="21155">NDQCLEQSKCVDGICEETCKTDNDCLQYENGRIKYCTTGGLSALLKGKCVMKHEFGYRCGRSPECLGKMFCRNGKCKKAEEVVQCSINCVGPNSKKPDAIRPGSIVNVTYNCIFLRRGEYGHMDVRAKIWMNKHKLIGKVNGLSPQIFNGSYTKKARKGEFSARLVAKMSTCTSLKSNCGANRQCLLAVGQ</sequence>
<dbReference type="AlphaFoldDB" id="A0A8S4PTX0"/>
<accession>A0A8S4PTX0</accession>
<evidence type="ECO:0000313" key="2">
    <source>
        <dbReference type="Proteomes" id="UP000749559"/>
    </source>
</evidence>
<reference evidence="1" key="1">
    <citation type="submission" date="2022-03" db="EMBL/GenBank/DDBJ databases">
        <authorList>
            <person name="Martin C."/>
        </authorList>
    </citation>
    <scope>NUCLEOTIDE SEQUENCE</scope>
</reference>
<keyword evidence="2" id="KW-1185">Reference proteome</keyword>
<dbReference type="OrthoDB" id="504708at2759"/>
<comment type="caution">
    <text evidence="1">The sequence shown here is derived from an EMBL/GenBank/DDBJ whole genome shotgun (WGS) entry which is preliminary data.</text>
</comment>
<gene>
    <name evidence="1" type="ORF">OFUS_LOCUS20551</name>
</gene>
<organism evidence="1 2">
    <name type="scientific">Owenia fusiformis</name>
    <name type="common">Polychaete worm</name>
    <dbReference type="NCBI Taxonomy" id="6347"/>
    <lineage>
        <taxon>Eukaryota</taxon>
        <taxon>Metazoa</taxon>
        <taxon>Spiralia</taxon>
        <taxon>Lophotrochozoa</taxon>
        <taxon>Annelida</taxon>
        <taxon>Polychaeta</taxon>
        <taxon>Sedentaria</taxon>
        <taxon>Canalipalpata</taxon>
        <taxon>Sabellida</taxon>
        <taxon>Oweniida</taxon>
        <taxon>Oweniidae</taxon>
        <taxon>Owenia</taxon>
    </lineage>
</organism>
<name>A0A8S4PTX0_OWEFU</name>
<feature type="non-terminal residue" evidence="1">
    <location>
        <position position="191"/>
    </location>
</feature>
<dbReference type="EMBL" id="CAIIXF020000010">
    <property type="protein sequence ID" value="CAH1796102.1"/>
    <property type="molecule type" value="Genomic_DNA"/>
</dbReference>
<evidence type="ECO:0000313" key="1">
    <source>
        <dbReference type="EMBL" id="CAH1796102.1"/>
    </source>
</evidence>